<dbReference type="EMBL" id="JAAAID010001392">
    <property type="protein sequence ID" value="KAG0010194.1"/>
    <property type="molecule type" value="Genomic_DNA"/>
</dbReference>
<comment type="caution">
    <text evidence="4">The sequence shown here is derived from an EMBL/GenBank/DDBJ whole genome shotgun (WGS) entry which is preliminary data.</text>
</comment>
<evidence type="ECO:0000313" key="4">
    <source>
        <dbReference type="EMBL" id="KAG0010194.1"/>
    </source>
</evidence>
<dbReference type="Pfam" id="PF12368">
    <property type="entry name" value="Rhodanese_C"/>
    <property type="match status" value="1"/>
</dbReference>
<dbReference type="Pfam" id="PF00581">
    <property type="entry name" value="Rhodanese"/>
    <property type="match status" value="1"/>
</dbReference>
<reference evidence="4" key="1">
    <citation type="journal article" date="2020" name="Fungal Divers.">
        <title>Resolving the Mortierellaceae phylogeny through synthesis of multi-gene phylogenetics and phylogenomics.</title>
        <authorList>
            <person name="Vandepol N."/>
            <person name="Liber J."/>
            <person name="Desiro A."/>
            <person name="Na H."/>
            <person name="Kennedy M."/>
            <person name="Barry K."/>
            <person name="Grigoriev I.V."/>
            <person name="Miller A.N."/>
            <person name="O'Donnell K."/>
            <person name="Stajich J.E."/>
            <person name="Bonito G."/>
        </authorList>
    </citation>
    <scope>NUCLEOTIDE SEQUENCE</scope>
    <source>
        <strain evidence="4">NRRL 2769</strain>
    </source>
</reference>
<keyword evidence="1" id="KW-0195">Cyclin</keyword>
<dbReference type="InterPro" id="IPR013763">
    <property type="entry name" value="Cyclin-like_dom"/>
</dbReference>
<dbReference type="Gene3D" id="3.40.250.10">
    <property type="entry name" value="Rhodanese-like domain"/>
    <property type="match status" value="1"/>
</dbReference>
<dbReference type="InterPro" id="IPR006671">
    <property type="entry name" value="Cyclin_N"/>
</dbReference>
<comment type="similarity">
    <text evidence="1">Belongs to the cyclin family.</text>
</comment>
<dbReference type="SMART" id="SM00450">
    <property type="entry name" value="RHOD"/>
    <property type="match status" value="1"/>
</dbReference>
<dbReference type="SMART" id="SM00385">
    <property type="entry name" value="CYCLIN"/>
    <property type="match status" value="1"/>
</dbReference>
<dbReference type="PROSITE" id="PS50206">
    <property type="entry name" value="RHODANESE_3"/>
    <property type="match status" value="1"/>
</dbReference>
<feature type="domain" description="Rhodanese" evidence="3">
    <location>
        <begin position="209"/>
        <end position="303"/>
    </location>
</feature>
<dbReference type="InterPro" id="IPR036873">
    <property type="entry name" value="Rhodanese-like_dom_sf"/>
</dbReference>
<dbReference type="InterPro" id="IPR036915">
    <property type="entry name" value="Cyclin-like_sf"/>
</dbReference>
<dbReference type="PANTHER" id="PTHR43268:SF6">
    <property type="entry name" value="THIOSULFATE SULFURTRANSFERASE_RHODANESE-LIKE DOMAIN-CONTAINING PROTEIN 2"/>
    <property type="match status" value="1"/>
</dbReference>
<keyword evidence="5" id="KW-1185">Reference proteome</keyword>
<dbReference type="Pfam" id="PF17773">
    <property type="entry name" value="UPF0176_N"/>
    <property type="match status" value="1"/>
</dbReference>
<dbReference type="InterPro" id="IPR022111">
    <property type="entry name" value="Rhodanese_C"/>
</dbReference>
<dbReference type="SUPFAM" id="SSF52821">
    <property type="entry name" value="Rhodanese/Cell cycle control phosphatase"/>
    <property type="match status" value="1"/>
</dbReference>
<evidence type="ECO:0000259" key="3">
    <source>
        <dbReference type="PROSITE" id="PS50206"/>
    </source>
</evidence>
<dbReference type="PANTHER" id="PTHR43268">
    <property type="entry name" value="THIOSULFATE SULFURTRANSFERASE/RHODANESE-LIKE DOMAIN-CONTAINING PROTEIN 2"/>
    <property type="match status" value="1"/>
</dbReference>
<evidence type="ECO:0000313" key="5">
    <source>
        <dbReference type="Proteomes" id="UP000703661"/>
    </source>
</evidence>
<gene>
    <name evidence="4" type="ORF">BGZ80_001694</name>
</gene>
<dbReference type="InterPro" id="IPR001763">
    <property type="entry name" value="Rhodanese-like_dom"/>
</dbReference>
<dbReference type="Pfam" id="PF00134">
    <property type="entry name" value="Cyclin_N"/>
    <property type="match status" value="1"/>
</dbReference>
<feature type="region of interest" description="Disordered" evidence="2">
    <location>
        <begin position="677"/>
        <end position="735"/>
    </location>
</feature>
<dbReference type="InterPro" id="IPR020936">
    <property type="entry name" value="TrhO"/>
</dbReference>
<evidence type="ECO:0000256" key="2">
    <source>
        <dbReference type="SAM" id="MobiDB-lite"/>
    </source>
</evidence>
<organism evidence="4 5">
    <name type="scientific">Entomortierella chlamydospora</name>
    <dbReference type="NCBI Taxonomy" id="101097"/>
    <lineage>
        <taxon>Eukaryota</taxon>
        <taxon>Fungi</taxon>
        <taxon>Fungi incertae sedis</taxon>
        <taxon>Mucoromycota</taxon>
        <taxon>Mortierellomycotina</taxon>
        <taxon>Mortierellomycetes</taxon>
        <taxon>Mortierellales</taxon>
        <taxon>Mortierellaceae</taxon>
        <taxon>Entomortierella</taxon>
    </lineage>
</organism>
<dbReference type="Gene3D" id="3.30.70.100">
    <property type="match status" value="1"/>
</dbReference>
<dbReference type="AlphaFoldDB" id="A0A9P6MRQ1"/>
<dbReference type="Gene3D" id="1.10.472.10">
    <property type="entry name" value="Cyclin-like"/>
    <property type="match status" value="1"/>
</dbReference>
<dbReference type="Proteomes" id="UP000703661">
    <property type="component" value="Unassembled WGS sequence"/>
</dbReference>
<proteinExistence type="inferred from homology"/>
<dbReference type="SUPFAM" id="SSF47954">
    <property type="entry name" value="Cyclin-like"/>
    <property type="match status" value="1"/>
</dbReference>
<name>A0A9P6MRQ1_9FUNG</name>
<evidence type="ECO:0000256" key="1">
    <source>
        <dbReference type="RuleBase" id="RU000383"/>
    </source>
</evidence>
<dbReference type="InterPro" id="IPR040503">
    <property type="entry name" value="TRHO_N"/>
</dbReference>
<protein>
    <recommendedName>
        <fullName evidence="3">Rhodanese domain-containing protein</fullName>
    </recommendedName>
</protein>
<sequence length="735" mass="82304">MYKHIATNHDDQLQSRIQELISISEAQAALQKDSIDMEFKSRRAEKYGSDSITLNCNCDPSQGTVILFYAYLPIDDPLTLAKLHKTWSIDLGLFGKVKLATEGINATVAGSPASITAYINNLTSLPEFESLNLSQACPGSEADLEKRRYNFFKPTPGCRHVFGEHISIKVVEEICPLGAPELSVYHDPENKRGKLSPRDFHQKLKELGGKEDVVVLDVRNYYESTIGRFPGAITPPIRKFSSFRDYVDRNKDQFSGKTILSYCTGGIRCEKATSYLRQSLEAGGDSQPAKVLMLDGGIHNYLEWVKHEGSAKESLWLGKNYVFDARQSLGLEDVPATEGASPDDGDRLISACQGCSAPCARYVKCDGFGCHRLIVSCVKCSPLTSGGESGMFCCEECRDMGERVQQYVLSGQESAPEPMVTAWLYQDCHFATTNFGQVGIDISASSINYKTKLWVLIIYNMSNTSESQWLFRKEDLYRTPSLMSGLSYQFEKESRSKGVTFIIQVGMHLKLPQLTMATAALFFHRFYMRHSLKDYKFYDIGATCIYLASKTEESTRKFKDVIIACAQKAAKKEIQIDDSSKEFRVWKDTIIYTEEILLEALCFELSVEHPYQFMLSLFNSHYADAQPLAAIHIAAKYVEENLNEGLGDIWRELFEPDVQDITDAANEIMDQYTQFPNKSGRSLDKMLPGSKPGSEYQENGTPSYGGYLNSPAKLATPVYSVETDRPSNGDRSVAP</sequence>
<accession>A0A9P6MRQ1</accession>